<reference evidence="2 3" key="1">
    <citation type="submission" date="2021-03" db="EMBL/GenBank/DDBJ databases">
        <title>Paenibacillus artemisicola MWE-103 whole genome sequence.</title>
        <authorList>
            <person name="Ham Y.J."/>
        </authorList>
    </citation>
    <scope>NUCLEOTIDE SEQUENCE [LARGE SCALE GENOMIC DNA]</scope>
    <source>
        <strain evidence="2 3">MWE-103</strain>
    </source>
</reference>
<protein>
    <submittedName>
        <fullName evidence="2">Uncharacterized protein</fullName>
    </submittedName>
</protein>
<organism evidence="2 3">
    <name type="scientific">Paenibacillus artemisiicola</name>
    <dbReference type="NCBI Taxonomy" id="1172618"/>
    <lineage>
        <taxon>Bacteria</taxon>
        <taxon>Bacillati</taxon>
        <taxon>Bacillota</taxon>
        <taxon>Bacilli</taxon>
        <taxon>Bacillales</taxon>
        <taxon>Paenibacillaceae</taxon>
        <taxon>Paenibacillus</taxon>
    </lineage>
</organism>
<evidence type="ECO:0000256" key="1">
    <source>
        <dbReference type="SAM" id="MobiDB-lite"/>
    </source>
</evidence>
<dbReference type="Proteomes" id="UP000670947">
    <property type="component" value="Unassembled WGS sequence"/>
</dbReference>
<gene>
    <name evidence="2" type="ORF">I8J29_08565</name>
</gene>
<proteinExistence type="predicted"/>
<dbReference type="RefSeq" id="WP_208847208.1">
    <property type="nucleotide sequence ID" value="NZ_JAGGDJ010000004.1"/>
</dbReference>
<name>A0ABS3W7E4_9BACL</name>
<feature type="compositionally biased region" description="Basic and acidic residues" evidence="1">
    <location>
        <begin position="51"/>
        <end position="75"/>
    </location>
</feature>
<evidence type="ECO:0000313" key="3">
    <source>
        <dbReference type="Proteomes" id="UP000670947"/>
    </source>
</evidence>
<accession>A0ABS3W7E4</accession>
<sequence>MAYGIYAFKDRSSAQQFIDEQKTGKLMTASELAKHSWAQNMDQMNNMSDMGGEHDENAHGEMDMGGNAERDEAGA</sequence>
<keyword evidence="3" id="KW-1185">Reference proteome</keyword>
<evidence type="ECO:0000313" key="2">
    <source>
        <dbReference type="EMBL" id="MBO7744244.1"/>
    </source>
</evidence>
<dbReference type="EMBL" id="JAGGDJ010000004">
    <property type="protein sequence ID" value="MBO7744244.1"/>
    <property type="molecule type" value="Genomic_DNA"/>
</dbReference>
<comment type="caution">
    <text evidence="2">The sequence shown here is derived from an EMBL/GenBank/DDBJ whole genome shotgun (WGS) entry which is preliminary data.</text>
</comment>
<feature type="region of interest" description="Disordered" evidence="1">
    <location>
        <begin position="43"/>
        <end position="75"/>
    </location>
</feature>